<dbReference type="AlphaFoldDB" id="A0A9X2MJF6"/>
<reference evidence="2" key="1">
    <citation type="submission" date="2022-07" db="EMBL/GenBank/DDBJ databases">
        <title>Enhanced cultured diversity of the mouse gut microbiota enables custom-made synthetic communities.</title>
        <authorList>
            <person name="Afrizal A."/>
        </authorList>
    </citation>
    <scope>NUCLEOTIDE SEQUENCE</scope>
    <source>
        <strain evidence="2">DSM 29482</strain>
    </source>
</reference>
<proteinExistence type="predicted"/>
<comment type="caution">
    <text evidence="2">The sequence shown here is derived from an EMBL/GenBank/DDBJ whole genome shotgun (WGS) entry which is preliminary data.</text>
</comment>
<organism evidence="2 3">
    <name type="scientific">Anaerosalibacter massiliensis</name>
    <dbReference type="NCBI Taxonomy" id="1347392"/>
    <lineage>
        <taxon>Bacteria</taxon>
        <taxon>Bacillati</taxon>
        <taxon>Bacillota</taxon>
        <taxon>Tissierellia</taxon>
        <taxon>Tissierellales</taxon>
        <taxon>Sporanaerobacteraceae</taxon>
        <taxon>Anaerosalibacter</taxon>
    </lineage>
</organism>
<dbReference type="EMBL" id="JANJZL010000012">
    <property type="protein sequence ID" value="MCR2045125.1"/>
    <property type="molecule type" value="Genomic_DNA"/>
</dbReference>
<evidence type="ECO:0000313" key="3">
    <source>
        <dbReference type="Proteomes" id="UP001142078"/>
    </source>
</evidence>
<dbReference type="RefSeq" id="WP_257490614.1">
    <property type="nucleotide sequence ID" value="NZ_JANJZL010000012.1"/>
</dbReference>
<gene>
    <name evidence="2" type="ORF">NSA23_13530</name>
</gene>
<keyword evidence="3" id="KW-1185">Reference proteome</keyword>
<protein>
    <submittedName>
        <fullName evidence="2">Uncharacterized protein</fullName>
    </submittedName>
</protein>
<accession>A0A9X2MJF6</accession>
<sequence>MKEKKKDKKNNKNFFKQMNYEIAGEHGIIDNEDMKNNRKLNNKDRQDQKDNKK</sequence>
<evidence type="ECO:0000256" key="1">
    <source>
        <dbReference type="SAM" id="MobiDB-lite"/>
    </source>
</evidence>
<dbReference type="Proteomes" id="UP001142078">
    <property type="component" value="Unassembled WGS sequence"/>
</dbReference>
<evidence type="ECO:0000313" key="2">
    <source>
        <dbReference type="EMBL" id="MCR2045125.1"/>
    </source>
</evidence>
<name>A0A9X2MJF6_9FIRM</name>
<feature type="region of interest" description="Disordered" evidence="1">
    <location>
        <begin position="25"/>
        <end position="53"/>
    </location>
</feature>